<dbReference type="RefSeq" id="WP_123165800.1">
    <property type="nucleotide sequence ID" value="NZ_RIAX01000008.1"/>
</dbReference>
<proteinExistence type="predicted"/>
<protein>
    <submittedName>
        <fullName evidence="1">Uncharacterized protein</fullName>
    </submittedName>
</protein>
<comment type="caution">
    <text evidence="1">The sequence shown here is derived from an EMBL/GenBank/DDBJ whole genome shotgun (WGS) entry which is preliminary data.</text>
</comment>
<keyword evidence="2" id="KW-1185">Reference proteome</keyword>
<dbReference type="Proteomes" id="UP000275473">
    <property type="component" value="Unassembled WGS sequence"/>
</dbReference>
<organism evidence="1 2">
    <name type="scientific">Planococcus salinus</name>
    <dbReference type="NCBI Taxonomy" id="1848460"/>
    <lineage>
        <taxon>Bacteria</taxon>
        <taxon>Bacillati</taxon>
        <taxon>Bacillota</taxon>
        <taxon>Bacilli</taxon>
        <taxon>Bacillales</taxon>
        <taxon>Caryophanaceae</taxon>
        <taxon>Planococcus</taxon>
    </lineage>
</organism>
<accession>A0A3M8P5R0</accession>
<gene>
    <name evidence="1" type="ORF">EEX84_11565</name>
</gene>
<evidence type="ECO:0000313" key="1">
    <source>
        <dbReference type="EMBL" id="RNF39018.1"/>
    </source>
</evidence>
<name>A0A3M8P5R0_9BACL</name>
<reference evidence="1 2" key="1">
    <citation type="journal article" date="2018" name="Int. J. Syst. Evol. Microbiol.">
        <title>Planococcus salinus sp. nov., a moderately halophilic bacterium isolated from a saline-alkali soil.</title>
        <authorList>
            <person name="Gan L."/>
        </authorList>
    </citation>
    <scope>NUCLEOTIDE SEQUENCE [LARGE SCALE GENOMIC DNA]</scope>
    <source>
        <strain evidence="1 2">LCB217</strain>
    </source>
</reference>
<sequence length="123" mass="14645">MLIHSNDGHVEQLFTEKADSLFDEMMNFYRQYGPDKENFEDDDEASLMMNAIDVLQPSSTVESRLGALRLLEYFLSEYCWPEKTDAEEWKQHLVSRALELLPKEKRKRQKILQWLKDIHPLKL</sequence>
<dbReference type="EMBL" id="RIAX01000008">
    <property type="protein sequence ID" value="RNF39018.1"/>
    <property type="molecule type" value="Genomic_DNA"/>
</dbReference>
<dbReference type="AlphaFoldDB" id="A0A3M8P5R0"/>
<dbReference type="OrthoDB" id="2427315at2"/>
<evidence type="ECO:0000313" key="2">
    <source>
        <dbReference type="Proteomes" id="UP000275473"/>
    </source>
</evidence>